<feature type="region of interest" description="Disordered" evidence="1">
    <location>
        <begin position="64"/>
        <end position="83"/>
    </location>
</feature>
<feature type="region of interest" description="Disordered" evidence="1">
    <location>
        <begin position="26"/>
        <end position="59"/>
    </location>
</feature>
<name>A0ABN7UUQ1_GIGMA</name>
<feature type="compositionally biased region" description="Polar residues" evidence="1">
    <location>
        <begin position="49"/>
        <end position="58"/>
    </location>
</feature>
<dbReference type="Proteomes" id="UP000789901">
    <property type="component" value="Unassembled WGS sequence"/>
</dbReference>
<dbReference type="EMBL" id="CAJVQB010005716">
    <property type="protein sequence ID" value="CAG8668540.1"/>
    <property type="molecule type" value="Genomic_DNA"/>
</dbReference>
<reference evidence="2 3" key="1">
    <citation type="submission" date="2021-06" db="EMBL/GenBank/DDBJ databases">
        <authorList>
            <person name="Kallberg Y."/>
            <person name="Tangrot J."/>
            <person name="Rosling A."/>
        </authorList>
    </citation>
    <scope>NUCLEOTIDE SEQUENCE [LARGE SCALE GENOMIC DNA]</scope>
    <source>
        <strain evidence="2 3">120-4 pot B 10/14</strain>
    </source>
</reference>
<evidence type="ECO:0000313" key="3">
    <source>
        <dbReference type="Proteomes" id="UP000789901"/>
    </source>
</evidence>
<accession>A0ABN7UUQ1</accession>
<evidence type="ECO:0000313" key="2">
    <source>
        <dbReference type="EMBL" id="CAG8668540.1"/>
    </source>
</evidence>
<keyword evidence="3" id="KW-1185">Reference proteome</keyword>
<feature type="compositionally biased region" description="Acidic residues" evidence="1">
    <location>
        <begin position="34"/>
        <end position="48"/>
    </location>
</feature>
<comment type="caution">
    <text evidence="2">The sequence shown here is derived from an EMBL/GenBank/DDBJ whole genome shotgun (WGS) entry which is preliminary data.</text>
</comment>
<gene>
    <name evidence="2" type="ORF">GMARGA_LOCUS10288</name>
</gene>
<protein>
    <submittedName>
        <fullName evidence="2">25979_t:CDS:1</fullName>
    </submittedName>
</protein>
<proteinExistence type="predicted"/>
<evidence type="ECO:0000256" key="1">
    <source>
        <dbReference type="SAM" id="MobiDB-lite"/>
    </source>
</evidence>
<organism evidence="2 3">
    <name type="scientific">Gigaspora margarita</name>
    <dbReference type="NCBI Taxonomy" id="4874"/>
    <lineage>
        <taxon>Eukaryota</taxon>
        <taxon>Fungi</taxon>
        <taxon>Fungi incertae sedis</taxon>
        <taxon>Mucoromycota</taxon>
        <taxon>Glomeromycotina</taxon>
        <taxon>Glomeromycetes</taxon>
        <taxon>Diversisporales</taxon>
        <taxon>Gigasporaceae</taxon>
        <taxon>Gigaspora</taxon>
    </lineage>
</organism>
<sequence length="83" mass="9440">MPIVIGPSIELRALSVINDKYLEDNFSSNSNNDDFSDNGNDSEFDDIYSSDNFPNNDSLLEYDFPEYDDFSDNYGGPSNDYEN</sequence>